<accession>A0ABY0QNJ7</accession>
<reference evidence="2 3" key="1">
    <citation type="submission" date="2016-10" db="EMBL/GenBank/DDBJ databases">
        <authorList>
            <person name="Varghese N."/>
            <person name="Submissions S."/>
        </authorList>
    </citation>
    <scope>NUCLEOTIDE SEQUENCE [LARGE SCALE GENOMIC DNA]</scope>
    <source>
        <strain evidence="2 3">NLAE-zl-C224</strain>
    </source>
</reference>
<keyword evidence="1" id="KW-1133">Transmembrane helix</keyword>
<keyword evidence="1" id="KW-0812">Transmembrane</keyword>
<feature type="transmembrane region" description="Helical" evidence="1">
    <location>
        <begin position="160"/>
        <end position="177"/>
    </location>
</feature>
<keyword evidence="1" id="KW-0472">Membrane</keyword>
<feature type="transmembrane region" description="Helical" evidence="1">
    <location>
        <begin position="50"/>
        <end position="75"/>
    </location>
</feature>
<protein>
    <submittedName>
        <fullName evidence="2">Uncharacterized membrane protein YedE/YeeE, contains two sulfur transport domains</fullName>
    </submittedName>
</protein>
<dbReference type="Proteomes" id="UP000198811">
    <property type="component" value="Unassembled WGS sequence"/>
</dbReference>
<comment type="caution">
    <text evidence="2">The sequence shown here is derived from an EMBL/GenBank/DDBJ whole genome shotgun (WGS) entry which is preliminary data.</text>
</comment>
<organism evidence="2 3">
    <name type="scientific">Clostridium cochlearium</name>
    <dbReference type="NCBI Taxonomy" id="1494"/>
    <lineage>
        <taxon>Bacteria</taxon>
        <taxon>Bacillati</taxon>
        <taxon>Bacillota</taxon>
        <taxon>Clostridia</taxon>
        <taxon>Eubacteriales</taxon>
        <taxon>Clostridiaceae</taxon>
        <taxon>Clostridium</taxon>
    </lineage>
</organism>
<feature type="transmembrane region" description="Helical" evidence="1">
    <location>
        <begin position="129"/>
        <end position="153"/>
    </location>
</feature>
<evidence type="ECO:0000256" key="1">
    <source>
        <dbReference type="SAM" id="Phobius"/>
    </source>
</evidence>
<evidence type="ECO:0000313" key="3">
    <source>
        <dbReference type="Proteomes" id="UP000198811"/>
    </source>
</evidence>
<gene>
    <name evidence="2" type="ORF">SAMN05216497_12613</name>
</gene>
<evidence type="ECO:0000313" key="2">
    <source>
        <dbReference type="EMBL" id="SDL38494.1"/>
    </source>
</evidence>
<feature type="transmembrane region" description="Helical" evidence="1">
    <location>
        <begin position="202"/>
        <end position="220"/>
    </location>
</feature>
<dbReference type="Pfam" id="PF04143">
    <property type="entry name" value="Sulf_transp"/>
    <property type="match status" value="1"/>
</dbReference>
<sequence>MSTNEIDELIKKRQVKTETKKNNNQILYAIIGIIIALIIFSFLWNNNKNYAYSWIFGVCIGIVLRYSRFCFAAAFRDPFLTGNTKILRGMILGMIISTLGFSIIQNIYIKSNDINYKYIPGTIESVGTHVALGAFVFGIGMVLAGGCASGVLMRIGEGHALQWIVLLGFLIGTAMGAKDYSFWYKNIISKAKVVYFPEYIDFKMVVLLQITVLIIIYKLSAKFWNKKI</sequence>
<dbReference type="EMBL" id="FNGL01000026">
    <property type="protein sequence ID" value="SDL38494.1"/>
    <property type="molecule type" value="Genomic_DNA"/>
</dbReference>
<keyword evidence="3" id="KW-1185">Reference proteome</keyword>
<dbReference type="RefSeq" id="WP_089867637.1">
    <property type="nucleotide sequence ID" value="NZ_FNGL01000026.1"/>
</dbReference>
<name>A0ABY0QNJ7_CLOCO</name>
<dbReference type="InterPro" id="IPR007272">
    <property type="entry name" value="Sulf_transp_TsuA/YedE"/>
</dbReference>
<feature type="transmembrane region" description="Helical" evidence="1">
    <location>
        <begin position="87"/>
        <end position="109"/>
    </location>
</feature>
<proteinExistence type="predicted"/>
<feature type="transmembrane region" description="Helical" evidence="1">
    <location>
        <begin position="26"/>
        <end position="44"/>
    </location>
</feature>